<dbReference type="EMBL" id="JBHUHT010000017">
    <property type="protein sequence ID" value="MFD2097291.1"/>
    <property type="molecule type" value="Genomic_DNA"/>
</dbReference>
<accession>A0ABW4XNY4</accession>
<keyword evidence="3" id="KW-1185">Reference proteome</keyword>
<feature type="signal peptide" evidence="1">
    <location>
        <begin position="1"/>
        <end position="27"/>
    </location>
</feature>
<organism evidence="2 3">
    <name type="scientific">Corallincola platygyrae</name>
    <dbReference type="NCBI Taxonomy" id="1193278"/>
    <lineage>
        <taxon>Bacteria</taxon>
        <taxon>Pseudomonadati</taxon>
        <taxon>Pseudomonadota</taxon>
        <taxon>Gammaproteobacteria</taxon>
        <taxon>Alteromonadales</taxon>
        <taxon>Psychromonadaceae</taxon>
        <taxon>Corallincola</taxon>
    </lineage>
</organism>
<evidence type="ECO:0000256" key="1">
    <source>
        <dbReference type="SAM" id="SignalP"/>
    </source>
</evidence>
<evidence type="ECO:0000313" key="2">
    <source>
        <dbReference type="EMBL" id="MFD2097291.1"/>
    </source>
</evidence>
<evidence type="ECO:0008006" key="4">
    <source>
        <dbReference type="Google" id="ProtNLM"/>
    </source>
</evidence>
<protein>
    <recommendedName>
        <fullName evidence="4">Lipoprotein</fullName>
    </recommendedName>
</protein>
<dbReference type="PROSITE" id="PS51257">
    <property type="entry name" value="PROKAR_LIPOPROTEIN"/>
    <property type="match status" value="1"/>
</dbReference>
<keyword evidence="1" id="KW-0732">Signal</keyword>
<gene>
    <name evidence="2" type="ORF">ACFSJ3_14940</name>
</gene>
<sequence length="221" mass="24949">MIYKLKMVFVSSVLLMLVGCVSPIPLAEQTPSPDYLPPNKILLTVNDQRTRVFDGKPDDFVGVAHGSFGIPFDWHVGTVLATEDGDKERNLAEFLEHRISTGLNSKGWDTEVVAIADPMDEGSITQTIQEKDAQKLLMINIHEWYFSINLNWVSAFNFDTDATVNIYETEDGKLFQKRIAGRDVIEEKADESPQNNILRAYRAQLVEIFSDPEVKDALLKM</sequence>
<name>A0ABW4XNY4_9GAMM</name>
<dbReference type="Proteomes" id="UP001597380">
    <property type="component" value="Unassembled WGS sequence"/>
</dbReference>
<reference evidence="3" key="1">
    <citation type="journal article" date="2019" name="Int. J. Syst. Evol. Microbiol.">
        <title>The Global Catalogue of Microorganisms (GCM) 10K type strain sequencing project: providing services to taxonomists for standard genome sequencing and annotation.</title>
        <authorList>
            <consortium name="The Broad Institute Genomics Platform"/>
            <consortium name="The Broad Institute Genome Sequencing Center for Infectious Disease"/>
            <person name="Wu L."/>
            <person name="Ma J."/>
        </authorList>
    </citation>
    <scope>NUCLEOTIDE SEQUENCE [LARGE SCALE GENOMIC DNA]</scope>
    <source>
        <strain evidence="3">CGMCC 1.10992</strain>
    </source>
</reference>
<dbReference type="RefSeq" id="WP_345340451.1">
    <property type="nucleotide sequence ID" value="NZ_BAABLI010000015.1"/>
</dbReference>
<proteinExistence type="predicted"/>
<feature type="chain" id="PRO_5045300596" description="Lipoprotein" evidence="1">
    <location>
        <begin position="28"/>
        <end position="221"/>
    </location>
</feature>
<comment type="caution">
    <text evidence="2">The sequence shown here is derived from an EMBL/GenBank/DDBJ whole genome shotgun (WGS) entry which is preliminary data.</text>
</comment>
<evidence type="ECO:0000313" key="3">
    <source>
        <dbReference type="Proteomes" id="UP001597380"/>
    </source>
</evidence>